<gene>
    <name evidence="1" type="ORF">SAMN05192553_102802</name>
</gene>
<protein>
    <submittedName>
        <fullName evidence="1">Uncharacterized protein</fullName>
    </submittedName>
</protein>
<proteinExistence type="predicted"/>
<dbReference type="EMBL" id="FNZH01000002">
    <property type="protein sequence ID" value="SEJ18252.1"/>
    <property type="molecule type" value="Genomic_DNA"/>
</dbReference>
<name>A0A1H6X0I8_9BACT</name>
<reference evidence="2" key="1">
    <citation type="submission" date="2016-10" db="EMBL/GenBank/DDBJ databases">
        <authorList>
            <person name="Varghese N."/>
            <person name="Submissions S."/>
        </authorList>
    </citation>
    <scope>NUCLEOTIDE SEQUENCE [LARGE SCALE GENOMIC DNA]</scope>
    <source>
        <strain evidence="2">IBRC-M 10761</strain>
    </source>
</reference>
<dbReference type="AlphaFoldDB" id="A0A1H6X0I8"/>
<dbReference type="RefSeq" id="WP_092172257.1">
    <property type="nucleotide sequence ID" value="NZ_FNZH01000002.1"/>
</dbReference>
<dbReference type="OrthoDB" id="982713at2"/>
<evidence type="ECO:0000313" key="2">
    <source>
        <dbReference type="Proteomes" id="UP000199403"/>
    </source>
</evidence>
<evidence type="ECO:0000313" key="1">
    <source>
        <dbReference type="EMBL" id="SEJ18252.1"/>
    </source>
</evidence>
<dbReference type="STRING" id="1416801.SAMN05192553_102802"/>
<dbReference type="Proteomes" id="UP000199403">
    <property type="component" value="Unassembled WGS sequence"/>
</dbReference>
<sequence>MTKSFTQSDLIRYLYQEMTEEESEQVVQALRHQPFLMQEYMDLLDTLENLNHLVVEPSESIVNAIKKKARSQGLEKV</sequence>
<organism evidence="1 2">
    <name type="scientific">Cyclobacterium xiamenense</name>
    <dbReference type="NCBI Taxonomy" id="1297121"/>
    <lineage>
        <taxon>Bacteria</taxon>
        <taxon>Pseudomonadati</taxon>
        <taxon>Bacteroidota</taxon>
        <taxon>Cytophagia</taxon>
        <taxon>Cytophagales</taxon>
        <taxon>Cyclobacteriaceae</taxon>
        <taxon>Cyclobacterium</taxon>
    </lineage>
</organism>
<accession>A0A1H6X0I8</accession>
<keyword evidence="2" id="KW-1185">Reference proteome</keyword>